<dbReference type="Proteomes" id="UP000217005">
    <property type="component" value="Unassembled WGS sequence"/>
</dbReference>
<name>A0A261S7G3_9BORD</name>
<comment type="caution">
    <text evidence="6">The sequence shown here is derived from an EMBL/GenBank/DDBJ whole genome shotgun (WGS) entry which is preliminary data.</text>
</comment>
<dbReference type="InterPro" id="IPR034660">
    <property type="entry name" value="DinB/YfiT-like"/>
</dbReference>
<keyword evidence="2" id="KW-0408">Iron</keyword>
<proteinExistence type="predicted"/>
<reference evidence="6 7" key="1">
    <citation type="submission" date="2017-05" db="EMBL/GenBank/DDBJ databases">
        <title>Complete and WGS of Bordetella genogroups.</title>
        <authorList>
            <person name="Spilker T."/>
            <person name="LiPuma J."/>
        </authorList>
    </citation>
    <scope>NUCLEOTIDE SEQUENCE [LARGE SCALE GENOMIC DNA]</scope>
    <source>
        <strain evidence="6 7">AU17610</strain>
    </source>
</reference>
<dbReference type="EMBL" id="NEVL01000004">
    <property type="protein sequence ID" value="OZI33276.1"/>
    <property type="molecule type" value="Genomic_DNA"/>
</dbReference>
<keyword evidence="1" id="KW-0560">Oxidoreductase</keyword>
<dbReference type="Pfam" id="PF03781">
    <property type="entry name" value="FGE-sulfatase"/>
    <property type="match status" value="1"/>
</dbReference>
<dbReference type="AlphaFoldDB" id="A0A261S7G3"/>
<dbReference type="SUPFAM" id="SSF56436">
    <property type="entry name" value="C-type lectin-like"/>
    <property type="match status" value="1"/>
</dbReference>
<evidence type="ECO:0000256" key="3">
    <source>
        <dbReference type="ARBA" id="ARBA00037882"/>
    </source>
</evidence>
<sequence>MARRKFNTDDAQADAACALTHPPLARKTPVTLAERYEDVRATTRRLAAPLSAEDCQAQSMPDCSPTKWHLAHTTWFFETFVLARFHPAHRPVDPQYRVLFNSYYHGVGERHPRPQRGLLTRPTLDEVLHYRERVDASMQVLLRRLADDPEGADARALIELGLHHEQQHQELILTDIKHLLSCNPIAPAYAEAPAPGLPPGTPAGWTRYEGGIVRIGHAGSGFAFDNESPAHDVLLTPFYLSNRLVTQAEYLAFMLDGGYRRPELWLSLGWDQVCAQSWRAPMYWQGQKDEWQVFTLHGLQPLDLQAPVVHVSYFEADAYARWARVRLPREAEWEHATRSRQGVVPGADAHANLLDTGRLGPCPAPRPNAAGGPVQLYGDAWEWTSTSYDAYPGFTAPAGAVGEYNGKFMCNQYVLRGGSCATPASHIRASYRNFFPADARWQFSGIRLARDI</sequence>
<evidence type="ECO:0000256" key="2">
    <source>
        <dbReference type="ARBA" id="ARBA00023004"/>
    </source>
</evidence>
<evidence type="ECO:0008006" key="8">
    <source>
        <dbReference type="Google" id="ProtNLM"/>
    </source>
</evidence>
<organism evidence="6 7">
    <name type="scientific">Bordetella genomosp. 1</name>
    <dbReference type="NCBI Taxonomy" id="1395607"/>
    <lineage>
        <taxon>Bacteria</taxon>
        <taxon>Pseudomonadati</taxon>
        <taxon>Pseudomonadota</taxon>
        <taxon>Betaproteobacteria</taxon>
        <taxon>Burkholderiales</taxon>
        <taxon>Alcaligenaceae</taxon>
        <taxon>Bordetella</taxon>
    </lineage>
</organism>
<protein>
    <recommendedName>
        <fullName evidence="8">Ergothioneine biosynthesis protein EgtB</fullName>
    </recommendedName>
</protein>
<dbReference type="PANTHER" id="PTHR23150:SF36">
    <property type="entry name" value="HERCYNINE OXYGENASE"/>
    <property type="match status" value="1"/>
</dbReference>
<dbReference type="InterPro" id="IPR005532">
    <property type="entry name" value="SUMF_dom"/>
</dbReference>
<dbReference type="PANTHER" id="PTHR23150">
    <property type="entry name" value="SULFATASE MODIFYING FACTOR 1, 2"/>
    <property type="match status" value="1"/>
</dbReference>
<evidence type="ECO:0000313" key="6">
    <source>
        <dbReference type="EMBL" id="OZI33276.1"/>
    </source>
</evidence>
<accession>A0A261S7G3</accession>
<evidence type="ECO:0000259" key="5">
    <source>
        <dbReference type="Pfam" id="PF12867"/>
    </source>
</evidence>
<dbReference type="InterPro" id="IPR042095">
    <property type="entry name" value="SUMF_sf"/>
</dbReference>
<evidence type="ECO:0000313" key="7">
    <source>
        <dbReference type="Proteomes" id="UP000217005"/>
    </source>
</evidence>
<dbReference type="InterPro" id="IPR051043">
    <property type="entry name" value="Sulfatase_Mod_Factor_Kinase"/>
</dbReference>
<dbReference type="Gene3D" id="3.90.1580.10">
    <property type="entry name" value="paralog of FGE (formylglycine-generating enzyme)"/>
    <property type="match status" value="1"/>
</dbReference>
<dbReference type="NCBIfam" id="TIGR03440">
    <property type="entry name" value="egtB_TIGR03440"/>
    <property type="match status" value="1"/>
</dbReference>
<evidence type="ECO:0000259" key="4">
    <source>
        <dbReference type="Pfam" id="PF03781"/>
    </source>
</evidence>
<dbReference type="InterPro" id="IPR017806">
    <property type="entry name" value="EgtB"/>
</dbReference>
<comment type="pathway">
    <text evidence="3">Amino-acid biosynthesis; ergothioneine biosynthesis.</text>
</comment>
<dbReference type="InterPro" id="IPR016187">
    <property type="entry name" value="CTDL_fold"/>
</dbReference>
<feature type="domain" description="DinB-like" evidence="5">
    <location>
        <begin position="36"/>
        <end position="172"/>
    </location>
</feature>
<dbReference type="OrthoDB" id="9768004at2"/>
<dbReference type="Pfam" id="PF12867">
    <property type="entry name" value="DinB_2"/>
    <property type="match status" value="1"/>
</dbReference>
<dbReference type="SUPFAM" id="SSF109854">
    <property type="entry name" value="DinB/YfiT-like putative metalloenzymes"/>
    <property type="match status" value="1"/>
</dbReference>
<gene>
    <name evidence="6" type="ORF">CEG14_17995</name>
</gene>
<dbReference type="GO" id="GO:0052699">
    <property type="term" value="P:ergothioneine biosynthetic process"/>
    <property type="evidence" value="ECO:0007669"/>
    <property type="project" value="InterPro"/>
</dbReference>
<evidence type="ECO:0000256" key="1">
    <source>
        <dbReference type="ARBA" id="ARBA00023002"/>
    </source>
</evidence>
<dbReference type="InterPro" id="IPR024775">
    <property type="entry name" value="DinB-like"/>
</dbReference>
<feature type="domain" description="Sulfatase-modifying factor enzyme-like" evidence="4">
    <location>
        <begin position="205"/>
        <end position="450"/>
    </location>
</feature>